<dbReference type="AlphaFoldDB" id="A0A6C0BM15"/>
<sequence>MSSLSQIPQELLFNICEYGECPEELSSSYILQEIINIYPQINLGRELVIATVHDNLTRLKDDITKIYAILEPPLRHHLTFYFNRTLNRSGIRISCPYMTPPHRLKDDVSRITLDNFTFIDGDDVMLELIGIDISADELKTICTLVTRYDINPIMTMKRSCPDHTMLSRIANAHPSRDIDTINRLRSLRYPVGKIIQHARILRRFSDSFKTKGYNTDLFMGDNASILDMKLLRPPHIAVNHTTRIDQLISSLRYMGINLSVRRQYTQDQCVESTISWSGKGTNTTMRDVEAMLRDVRRMIQKHMSFSLSS</sequence>
<accession>A0A6C0BM15</accession>
<protein>
    <submittedName>
        <fullName evidence="1">Uncharacterized protein</fullName>
    </submittedName>
</protein>
<reference evidence="1" key="1">
    <citation type="journal article" date="2020" name="Nature">
        <title>Giant virus diversity and host interactions through global metagenomics.</title>
        <authorList>
            <person name="Schulz F."/>
            <person name="Roux S."/>
            <person name="Paez-Espino D."/>
            <person name="Jungbluth S."/>
            <person name="Walsh D.A."/>
            <person name="Denef V.J."/>
            <person name="McMahon K.D."/>
            <person name="Konstantinidis K.T."/>
            <person name="Eloe-Fadrosh E.A."/>
            <person name="Kyrpides N.C."/>
            <person name="Woyke T."/>
        </authorList>
    </citation>
    <scope>NUCLEOTIDE SEQUENCE</scope>
    <source>
        <strain evidence="1">GVMAG-M-3300017651-5</strain>
    </source>
</reference>
<proteinExistence type="predicted"/>
<organism evidence="1">
    <name type="scientific">viral metagenome</name>
    <dbReference type="NCBI Taxonomy" id="1070528"/>
    <lineage>
        <taxon>unclassified sequences</taxon>
        <taxon>metagenomes</taxon>
        <taxon>organismal metagenomes</taxon>
    </lineage>
</organism>
<evidence type="ECO:0000313" key="1">
    <source>
        <dbReference type="EMBL" id="QHS93080.1"/>
    </source>
</evidence>
<dbReference type="EMBL" id="MN739196">
    <property type="protein sequence ID" value="QHS93080.1"/>
    <property type="molecule type" value="Genomic_DNA"/>
</dbReference>
<name>A0A6C0BM15_9ZZZZ</name>